<dbReference type="Proteomes" id="UP000246115">
    <property type="component" value="Chromosome"/>
</dbReference>
<evidence type="ECO:0000256" key="9">
    <source>
        <dbReference type="ARBA" id="ARBA00023239"/>
    </source>
</evidence>
<evidence type="ECO:0000256" key="7">
    <source>
        <dbReference type="ARBA" id="ARBA00022915"/>
    </source>
</evidence>
<reference evidence="16" key="4">
    <citation type="journal article" date="2019" name="Int. J. Syst. Evol. Microbiol.">
        <title>Streptococcus chenjunshii sp. nov. isolated from feces of Tibetan antelopes.</title>
        <authorList>
            <person name="Tian Z."/>
            <person name="Lu S."/>
            <person name="Jin D."/>
            <person name="Yang J."/>
            <person name="Pu J."/>
            <person name="Lai X.H."/>
            <person name="Bai X.N."/>
            <person name="Wu X.M."/>
            <person name="Li J."/>
            <person name="Wang S."/>
            <person name="Xu J."/>
        </authorList>
    </citation>
    <scope>NUCLEOTIDE SEQUENCE</scope>
    <source>
        <strain evidence="16">Z15</strain>
    </source>
</reference>
<evidence type="ECO:0000256" key="15">
    <source>
        <dbReference type="PIRSR" id="PIRSR001365-2"/>
    </source>
</evidence>
<gene>
    <name evidence="18" type="primary">dapA</name>
    <name evidence="16" type="ORF">DDV21_011065</name>
    <name evidence="17" type="ORF">DDV22_03120</name>
    <name evidence="18" type="ORF">DDV23_04120</name>
</gene>
<dbReference type="KEGG" id="schj:DDV21_011065"/>
<evidence type="ECO:0000256" key="4">
    <source>
        <dbReference type="ARBA" id="ARBA00012086"/>
    </source>
</evidence>
<reference evidence="18 20" key="2">
    <citation type="submission" date="2018-08" db="EMBL/GenBank/DDBJ databases">
        <title>Draft genome of Streptococcus sp. nov. Z1.</title>
        <authorList>
            <person name="Tian Z."/>
        </authorList>
    </citation>
    <scope>NUCLEOTIDE SEQUENCE [LARGE SCALE GENOMIC DNA]</scope>
    <source>
        <strain evidence="18">Z1</strain>
        <strain evidence="20">Z1(2018)</strain>
    </source>
</reference>
<dbReference type="PIRSF" id="PIRSF001365">
    <property type="entry name" value="DHDPS"/>
    <property type="match status" value="1"/>
</dbReference>
<dbReference type="SUPFAM" id="SSF51569">
    <property type="entry name" value="Aldolase"/>
    <property type="match status" value="1"/>
</dbReference>
<comment type="similarity">
    <text evidence="3 13">Belongs to the DapA family.</text>
</comment>
<feature type="active site" description="Schiff-base intermediate with substrate" evidence="14">
    <location>
        <position position="162"/>
    </location>
</feature>
<evidence type="ECO:0000256" key="2">
    <source>
        <dbReference type="ARBA" id="ARBA00005120"/>
    </source>
</evidence>
<dbReference type="PRINTS" id="PR00146">
    <property type="entry name" value="DHPICSNTHASE"/>
</dbReference>
<accession>A0A372KMN4</accession>
<keyword evidence="9 13" id="KW-0456">Lyase</keyword>
<reference evidence="17 21" key="1">
    <citation type="submission" date="2018-08" db="EMBL/GenBank/DDBJ databases">
        <title>Draft genome of Streptococcus sp .nov. Z2.</title>
        <authorList>
            <person name="Tian Z."/>
        </authorList>
    </citation>
    <scope>NUCLEOTIDE SEQUENCE [LARGE SCALE GENOMIC DNA]</scope>
    <source>
        <strain evidence="17 21">Z2</strain>
    </source>
</reference>
<name>A0A372KMN4_9STRE</name>
<dbReference type="NCBIfam" id="TIGR00674">
    <property type="entry name" value="dapA"/>
    <property type="match status" value="1"/>
</dbReference>
<evidence type="ECO:0000313" key="19">
    <source>
        <dbReference type="Proteomes" id="UP000246115"/>
    </source>
</evidence>
<dbReference type="EMBL" id="QVQZ01000006">
    <property type="protein sequence ID" value="RFU53541.1"/>
    <property type="molecule type" value="Genomic_DNA"/>
</dbReference>
<comment type="pathway">
    <text evidence="2">Amino-acid biosynthesis; L-lysine biosynthesis via DAP pathway; (S)-tetrahydrodipicolinate from L-aspartate: step 3/4.</text>
</comment>
<dbReference type="InterPro" id="IPR013785">
    <property type="entry name" value="Aldolase_TIM"/>
</dbReference>
<evidence type="ECO:0000256" key="12">
    <source>
        <dbReference type="NCBIfam" id="TIGR00674"/>
    </source>
</evidence>
<keyword evidence="5" id="KW-0963">Cytoplasm</keyword>
<keyword evidence="6" id="KW-0028">Amino-acid biosynthesis</keyword>
<dbReference type="OrthoDB" id="9771791at2"/>
<dbReference type="EMBL" id="CP031733">
    <property type="protein sequence ID" value="AXQ79562.1"/>
    <property type="molecule type" value="Genomic_DNA"/>
</dbReference>
<evidence type="ECO:0000256" key="10">
    <source>
        <dbReference type="ARBA" id="ARBA00023270"/>
    </source>
</evidence>
<dbReference type="GO" id="GO:0009089">
    <property type="term" value="P:lysine biosynthetic process via diaminopimelate"/>
    <property type="evidence" value="ECO:0007669"/>
    <property type="project" value="UniProtKB-UniRule"/>
</dbReference>
<feature type="binding site" evidence="15">
    <location>
        <position position="205"/>
    </location>
    <ligand>
        <name>pyruvate</name>
        <dbReference type="ChEBI" id="CHEBI:15361"/>
    </ligand>
</feature>
<comment type="function">
    <text evidence="1">Catalyzes the condensation of (S)-aspartate-beta-semialdehyde [(S)-ASA] and pyruvate to 4-hydroxy-tetrahydrodipicolinate (HTPA).</text>
</comment>
<accession>A0A346NEW7</accession>
<dbReference type="InterPro" id="IPR005263">
    <property type="entry name" value="DapA"/>
</dbReference>
<protein>
    <recommendedName>
        <fullName evidence="4 12">4-hydroxy-tetrahydrodipicolinate synthase</fullName>
        <ecNumber evidence="4 12">4.3.3.7</ecNumber>
    </recommendedName>
</protein>
<evidence type="ECO:0000313" key="20">
    <source>
        <dbReference type="Proteomes" id="UP000262901"/>
    </source>
</evidence>
<evidence type="ECO:0000256" key="8">
    <source>
        <dbReference type="ARBA" id="ARBA00023154"/>
    </source>
</evidence>
<evidence type="ECO:0000313" key="16">
    <source>
        <dbReference type="EMBL" id="AXQ79562.1"/>
    </source>
</evidence>
<organism evidence="18 20">
    <name type="scientific">Streptococcus chenjunshii</name>
    <dbReference type="NCBI Taxonomy" id="2173853"/>
    <lineage>
        <taxon>Bacteria</taxon>
        <taxon>Bacillati</taxon>
        <taxon>Bacillota</taxon>
        <taxon>Bacilli</taxon>
        <taxon>Lactobacillales</taxon>
        <taxon>Streptococcaceae</taxon>
        <taxon>Streptococcus</taxon>
    </lineage>
</organism>
<reference evidence="19" key="3">
    <citation type="submission" date="2018-08" db="EMBL/GenBank/DDBJ databases">
        <title>Streptococcus chenjunshii sp. nov., isolated from stools sample of the Tibetan antelope in the Qinghai-Tibet plateau, China.</title>
        <authorList>
            <person name="Tian Z."/>
        </authorList>
    </citation>
    <scope>NUCLEOTIDE SEQUENCE [LARGE SCALE GENOMIC DNA]</scope>
    <source>
        <strain evidence="19">Z15</strain>
    </source>
</reference>
<sequence length="299" mass="31982">MTIDGIITAMVTPFAADGSFSDEGIEKLIEKLVAGGVQGLFILGTNGEFYGLSPDEKLAYAKLVVEKTAGRLPVYAGTGAVATREVIDLSRRMADAGVAAVSVITPYFLSLTQEELYDHYRAIAQAVDLPVILYNIPKNSGNNLEAETVGRLAKIPNIIAVKDSSGDLEQLKRYIELTAHEDFSVLVGSDSKILAALKLGAKGAVAATSNLLTKTDVGIYQSFAAGRLAEAQELQNSIEAFRKVLKLATVPAVLKFSLSQIGIPVGQALAPVRSCLTDRQKKAIVQVLAAYQEYEGFMR</sequence>
<evidence type="ECO:0000256" key="11">
    <source>
        <dbReference type="ARBA" id="ARBA00047836"/>
    </source>
</evidence>
<dbReference type="GO" id="GO:0008840">
    <property type="term" value="F:4-hydroxy-tetrahydrodipicolinate synthase activity"/>
    <property type="evidence" value="ECO:0007669"/>
    <property type="project" value="UniProtKB-UniRule"/>
</dbReference>
<dbReference type="RefSeq" id="WP_116877843.1">
    <property type="nucleotide sequence ID" value="NZ_CP031733.1"/>
</dbReference>
<evidence type="ECO:0000256" key="5">
    <source>
        <dbReference type="ARBA" id="ARBA00022490"/>
    </source>
</evidence>
<dbReference type="UniPathway" id="UPA00034">
    <property type="reaction ID" value="UER00017"/>
</dbReference>
<dbReference type="PANTHER" id="PTHR12128:SF66">
    <property type="entry name" value="4-HYDROXY-2-OXOGLUTARATE ALDOLASE, MITOCHONDRIAL"/>
    <property type="match status" value="1"/>
</dbReference>
<dbReference type="InterPro" id="IPR020625">
    <property type="entry name" value="Schiff_base-form_aldolases_AS"/>
</dbReference>
<comment type="catalytic activity">
    <reaction evidence="11">
        <text>L-aspartate 4-semialdehyde + pyruvate = (2S,4S)-4-hydroxy-2,3,4,5-tetrahydrodipicolinate + H2O + H(+)</text>
        <dbReference type="Rhea" id="RHEA:34171"/>
        <dbReference type="ChEBI" id="CHEBI:15361"/>
        <dbReference type="ChEBI" id="CHEBI:15377"/>
        <dbReference type="ChEBI" id="CHEBI:15378"/>
        <dbReference type="ChEBI" id="CHEBI:67139"/>
        <dbReference type="ChEBI" id="CHEBI:537519"/>
        <dbReference type="EC" id="4.3.3.7"/>
    </reaction>
</comment>
<dbReference type="CDD" id="cd00408">
    <property type="entry name" value="DHDPS-like"/>
    <property type="match status" value="1"/>
</dbReference>
<dbReference type="SMART" id="SM01130">
    <property type="entry name" value="DHDPS"/>
    <property type="match status" value="1"/>
</dbReference>
<dbReference type="Pfam" id="PF00701">
    <property type="entry name" value="DHDPS"/>
    <property type="match status" value="1"/>
</dbReference>
<dbReference type="EMBL" id="QVQY01000005">
    <property type="protein sequence ID" value="RFU51477.1"/>
    <property type="molecule type" value="Genomic_DNA"/>
</dbReference>
<dbReference type="Proteomes" id="UP000262901">
    <property type="component" value="Unassembled WGS sequence"/>
</dbReference>
<evidence type="ECO:0000256" key="1">
    <source>
        <dbReference type="ARBA" id="ARBA00003294"/>
    </source>
</evidence>
<evidence type="ECO:0000313" key="21">
    <source>
        <dbReference type="Proteomes" id="UP000264056"/>
    </source>
</evidence>
<dbReference type="Gene3D" id="3.20.20.70">
    <property type="entry name" value="Aldolase class I"/>
    <property type="match status" value="1"/>
</dbReference>
<evidence type="ECO:0000256" key="13">
    <source>
        <dbReference type="PIRNR" id="PIRNR001365"/>
    </source>
</evidence>
<keyword evidence="7" id="KW-0220">Diaminopimelate biosynthesis</keyword>
<evidence type="ECO:0000313" key="18">
    <source>
        <dbReference type="EMBL" id="RFU53541.1"/>
    </source>
</evidence>
<dbReference type="PANTHER" id="PTHR12128">
    <property type="entry name" value="DIHYDRODIPICOLINATE SYNTHASE"/>
    <property type="match status" value="1"/>
</dbReference>
<evidence type="ECO:0000313" key="17">
    <source>
        <dbReference type="EMBL" id="RFU51477.1"/>
    </source>
</evidence>
<dbReference type="PROSITE" id="PS00666">
    <property type="entry name" value="DHDPS_2"/>
    <property type="match status" value="1"/>
</dbReference>
<dbReference type="Proteomes" id="UP000264056">
    <property type="component" value="Unassembled WGS sequence"/>
</dbReference>
<keyword evidence="8" id="KW-0457">Lysine biosynthesis</keyword>
<dbReference type="EC" id="4.3.3.7" evidence="4 12"/>
<evidence type="ECO:0000256" key="14">
    <source>
        <dbReference type="PIRSR" id="PIRSR001365-1"/>
    </source>
</evidence>
<dbReference type="InterPro" id="IPR002220">
    <property type="entry name" value="DapA-like"/>
</dbReference>
<keyword evidence="10" id="KW-0704">Schiff base</keyword>
<evidence type="ECO:0000256" key="3">
    <source>
        <dbReference type="ARBA" id="ARBA00007592"/>
    </source>
</evidence>
<feature type="active site" description="Proton donor/acceptor" evidence="14">
    <location>
        <position position="134"/>
    </location>
</feature>
<keyword evidence="21" id="KW-1185">Reference proteome</keyword>
<dbReference type="GO" id="GO:0019877">
    <property type="term" value="P:diaminopimelate biosynthetic process"/>
    <property type="evidence" value="ECO:0007669"/>
    <property type="project" value="UniProtKB-KW"/>
</dbReference>
<proteinExistence type="inferred from homology"/>
<evidence type="ECO:0000256" key="6">
    <source>
        <dbReference type="ARBA" id="ARBA00022605"/>
    </source>
</evidence>
<dbReference type="AlphaFoldDB" id="A0A372KMN4"/>